<keyword evidence="2" id="KW-1185">Reference proteome</keyword>
<protein>
    <submittedName>
        <fullName evidence="1">Uncharacterized protein</fullName>
    </submittedName>
</protein>
<dbReference type="HOGENOM" id="CLU_097505_0_0_11"/>
<dbReference type="STRING" id="446470.Snas_0730"/>
<evidence type="ECO:0000313" key="2">
    <source>
        <dbReference type="Proteomes" id="UP000000844"/>
    </source>
</evidence>
<gene>
    <name evidence="1" type="ordered locus">Snas_0730</name>
</gene>
<dbReference type="Proteomes" id="UP000000844">
    <property type="component" value="Chromosome"/>
</dbReference>
<dbReference type="eggNOG" id="ENOG502ZAHT">
    <property type="taxonomic scope" value="Bacteria"/>
</dbReference>
<organism evidence="1 2">
    <name type="scientific">Stackebrandtia nassauensis (strain DSM 44728 / CIP 108903 / NRRL B-16338 / NBRC 102104 / LLR-40K-21)</name>
    <dbReference type="NCBI Taxonomy" id="446470"/>
    <lineage>
        <taxon>Bacteria</taxon>
        <taxon>Bacillati</taxon>
        <taxon>Actinomycetota</taxon>
        <taxon>Actinomycetes</taxon>
        <taxon>Glycomycetales</taxon>
        <taxon>Glycomycetaceae</taxon>
        <taxon>Stackebrandtia</taxon>
    </lineage>
</organism>
<dbReference type="EMBL" id="CP001778">
    <property type="protein sequence ID" value="ADD40442.1"/>
    <property type="molecule type" value="Genomic_DNA"/>
</dbReference>
<accession>D3Q743</accession>
<dbReference type="KEGG" id="sna:Snas_0730"/>
<dbReference type="RefSeq" id="WP_013016013.1">
    <property type="nucleotide sequence ID" value="NC_013947.1"/>
</dbReference>
<dbReference type="AlphaFoldDB" id="D3Q743"/>
<proteinExistence type="predicted"/>
<sequence length="192" mass="21892">MNLWQVCMHPKDNTASWRYADVPQADDAASWIAGRVPDDWFVSLPEVSADRDELIIIGHLEEPEHESDATEADRAAAEEGRISRFREATRDQRVQISQQIQHRYQRRASWGAACGSTRIVFTHQTIPVMSRLRQPERRVLDTLVDSGVARSRSDALAWCVRLVGEHADSWLMELRSAMSSVDELRRKGPDIT</sequence>
<name>D3Q743_STANL</name>
<evidence type="ECO:0000313" key="1">
    <source>
        <dbReference type="EMBL" id="ADD40442.1"/>
    </source>
</evidence>
<reference evidence="1 2" key="1">
    <citation type="journal article" date="2009" name="Stand. Genomic Sci.">
        <title>Complete genome sequence of Stackebrandtia nassauensis type strain (LLR-40K-21).</title>
        <authorList>
            <person name="Munk C."/>
            <person name="Lapidus A."/>
            <person name="Copeland A."/>
            <person name="Jando M."/>
            <person name="Mayilraj S."/>
            <person name="Glavina Del Rio T."/>
            <person name="Nolan M."/>
            <person name="Chen F."/>
            <person name="Lucas S."/>
            <person name="Tice H."/>
            <person name="Cheng J.F."/>
            <person name="Han C."/>
            <person name="Detter J.C."/>
            <person name="Bruce D."/>
            <person name="Goodwin L."/>
            <person name="Chain P."/>
            <person name="Pitluck S."/>
            <person name="Goker M."/>
            <person name="Ovchinikova G."/>
            <person name="Pati A."/>
            <person name="Ivanova N."/>
            <person name="Mavromatis K."/>
            <person name="Chen A."/>
            <person name="Palaniappan K."/>
            <person name="Land M."/>
            <person name="Hauser L."/>
            <person name="Chang Y.J."/>
            <person name="Jeffries C.D."/>
            <person name="Bristow J."/>
            <person name="Eisen J.A."/>
            <person name="Markowitz V."/>
            <person name="Hugenholtz P."/>
            <person name="Kyrpides N.C."/>
            <person name="Klenk H.P."/>
        </authorList>
    </citation>
    <scope>NUCLEOTIDE SEQUENCE [LARGE SCALE GENOMIC DNA]</scope>
    <source>
        <strain evidence="2">DSM 44728 / CIP 108903 / NRRL B-16338 / NBRC 102104 / LLR-40K-21</strain>
    </source>
</reference>